<sequence>MVADRKLNALIDTGAFELVMSEEATRKLGLNIKNESGQIQMVNSKSVPIKGVAKGVDLQLGDWTGNASIKVIPFDDYDFMVGLSFLDRANAFTVPSGTDGKASV</sequence>
<name>A0A2P5XHH7_GOSBA</name>
<evidence type="ECO:0000313" key="2">
    <source>
        <dbReference type="Proteomes" id="UP000239757"/>
    </source>
</evidence>
<proteinExistence type="predicted"/>
<dbReference type="CDD" id="cd00303">
    <property type="entry name" value="retropepsin_like"/>
    <property type="match status" value="1"/>
</dbReference>
<dbReference type="PANTHER" id="PTHR12917:SF18">
    <property type="entry name" value="DNA DAMAGE-INDUCIBLE PROTEIN 1-LIKE"/>
    <property type="match status" value="1"/>
</dbReference>
<accession>A0A2P5XHH7</accession>
<dbReference type="PANTHER" id="PTHR12917">
    <property type="entry name" value="ASPARTYL PROTEASE DDI-RELATED"/>
    <property type="match status" value="1"/>
</dbReference>
<dbReference type="Gene3D" id="2.40.70.10">
    <property type="entry name" value="Acid Proteases"/>
    <property type="match status" value="1"/>
</dbReference>
<dbReference type="Pfam" id="PF13975">
    <property type="entry name" value="gag-asp_proteas"/>
    <property type="match status" value="1"/>
</dbReference>
<protein>
    <recommendedName>
        <fullName evidence="3">Peptidase A2 domain-containing protein</fullName>
    </recommendedName>
</protein>
<dbReference type="EMBL" id="KZ664866">
    <property type="protein sequence ID" value="PPS02744.1"/>
    <property type="molecule type" value="Genomic_DNA"/>
</dbReference>
<gene>
    <name evidence="1" type="ORF">GOBAR_AA17918</name>
</gene>
<reference evidence="1 2" key="1">
    <citation type="submission" date="2015-01" db="EMBL/GenBank/DDBJ databases">
        <title>Genome of allotetraploid Gossypium barbadense reveals genomic plasticity and fiber elongation in cotton evolution.</title>
        <authorList>
            <person name="Chen X."/>
            <person name="Liu X."/>
            <person name="Zhao B."/>
            <person name="Zheng H."/>
            <person name="Hu Y."/>
            <person name="Lu G."/>
            <person name="Yang C."/>
            <person name="Chen J."/>
            <person name="Shan C."/>
            <person name="Zhang L."/>
            <person name="Zhou Y."/>
            <person name="Wang L."/>
            <person name="Guo W."/>
            <person name="Bai Y."/>
            <person name="Ruan J."/>
            <person name="Shangguan X."/>
            <person name="Mao Y."/>
            <person name="Jiang J."/>
            <person name="Zhu Y."/>
            <person name="Lei J."/>
            <person name="Kang H."/>
            <person name="Chen S."/>
            <person name="He X."/>
            <person name="Wang R."/>
            <person name="Wang Y."/>
            <person name="Chen J."/>
            <person name="Wang L."/>
            <person name="Yu S."/>
            <person name="Wang B."/>
            <person name="Wei J."/>
            <person name="Song S."/>
            <person name="Lu X."/>
            <person name="Gao Z."/>
            <person name="Gu W."/>
            <person name="Deng X."/>
            <person name="Ma D."/>
            <person name="Wang S."/>
            <person name="Liang W."/>
            <person name="Fang L."/>
            <person name="Cai C."/>
            <person name="Zhu X."/>
            <person name="Zhou B."/>
            <person name="Zhang Y."/>
            <person name="Chen Z."/>
            <person name="Xu S."/>
            <person name="Zhu R."/>
            <person name="Wang S."/>
            <person name="Zhang T."/>
            <person name="Zhao G."/>
        </authorList>
    </citation>
    <scope>NUCLEOTIDE SEQUENCE [LARGE SCALE GENOMIC DNA]</scope>
    <source>
        <strain evidence="2">cv. Xinhai21</strain>
        <tissue evidence="1">Leaf</tissue>
    </source>
</reference>
<evidence type="ECO:0000313" key="1">
    <source>
        <dbReference type="EMBL" id="PPS02744.1"/>
    </source>
</evidence>
<organism evidence="1 2">
    <name type="scientific">Gossypium barbadense</name>
    <name type="common">Sea Island cotton</name>
    <name type="synonym">Hibiscus barbadensis</name>
    <dbReference type="NCBI Taxonomy" id="3634"/>
    <lineage>
        <taxon>Eukaryota</taxon>
        <taxon>Viridiplantae</taxon>
        <taxon>Streptophyta</taxon>
        <taxon>Embryophyta</taxon>
        <taxon>Tracheophyta</taxon>
        <taxon>Spermatophyta</taxon>
        <taxon>Magnoliopsida</taxon>
        <taxon>eudicotyledons</taxon>
        <taxon>Gunneridae</taxon>
        <taxon>Pentapetalae</taxon>
        <taxon>rosids</taxon>
        <taxon>malvids</taxon>
        <taxon>Malvales</taxon>
        <taxon>Malvaceae</taxon>
        <taxon>Malvoideae</taxon>
        <taxon>Gossypium</taxon>
    </lineage>
</organism>
<evidence type="ECO:0008006" key="3">
    <source>
        <dbReference type="Google" id="ProtNLM"/>
    </source>
</evidence>
<dbReference type="OrthoDB" id="1939491at2759"/>
<dbReference type="AlphaFoldDB" id="A0A2P5XHH7"/>
<dbReference type="Proteomes" id="UP000239757">
    <property type="component" value="Unassembled WGS sequence"/>
</dbReference>
<dbReference type="SUPFAM" id="SSF50630">
    <property type="entry name" value="Acid proteases"/>
    <property type="match status" value="1"/>
</dbReference>
<dbReference type="InterPro" id="IPR021109">
    <property type="entry name" value="Peptidase_aspartic_dom_sf"/>
</dbReference>